<accession>A0AAC9BLJ3</accession>
<dbReference type="KEGG" id="rin:ACS15_4941"/>
<dbReference type="EMBL" id="CP012606">
    <property type="protein sequence ID" value="ANH76136.1"/>
    <property type="molecule type" value="Genomic_DNA"/>
</dbReference>
<organism evidence="1 2">
    <name type="scientific">Ralstonia insidiosa</name>
    <dbReference type="NCBI Taxonomy" id="190721"/>
    <lineage>
        <taxon>Bacteria</taxon>
        <taxon>Pseudomonadati</taxon>
        <taxon>Pseudomonadota</taxon>
        <taxon>Betaproteobacteria</taxon>
        <taxon>Burkholderiales</taxon>
        <taxon>Burkholderiaceae</taxon>
        <taxon>Ralstonia</taxon>
    </lineage>
</organism>
<evidence type="ECO:0000313" key="1">
    <source>
        <dbReference type="EMBL" id="ANH76136.1"/>
    </source>
</evidence>
<proteinExistence type="predicted"/>
<name>A0AAC9BLJ3_9RALS</name>
<sequence>MALLAAFLPQAPSNSIAAKATPASRIEEEKEDGVCMVGLDS</sequence>
<evidence type="ECO:0000313" key="2">
    <source>
        <dbReference type="Proteomes" id="UP000077927"/>
    </source>
</evidence>
<dbReference type="Proteomes" id="UP000077927">
    <property type="component" value="Chromosome 2"/>
</dbReference>
<gene>
    <name evidence="1" type="ORF">ACS15_4941</name>
</gene>
<dbReference type="AlphaFoldDB" id="A0AAC9BLJ3"/>
<protein>
    <submittedName>
        <fullName evidence="1">Uncharacterized protein</fullName>
    </submittedName>
</protein>
<reference evidence="1 2" key="1">
    <citation type="submission" date="2015-09" db="EMBL/GenBank/DDBJ databases">
        <authorList>
            <person name="Xu Y."/>
            <person name="Nagy A."/>
            <person name="Liu N.T."/>
            <person name="Nou X."/>
        </authorList>
    </citation>
    <scope>NUCLEOTIDE SEQUENCE [LARGE SCALE GENOMIC DNA]</scope>
    <source>
        <strain evidence="1 2">FC1138</strain>
    </source>
</reference>